<dbReference type="PRINTS" id="PR00702">
    <property type="entry name" value="ACRIFLAVINRP"/>
</dbReference>
<feature type="transmembrane region" description="Helical" evidence="1">
    <location>
        <begin position="1009"/>
        <end position="1035"/>
    </location>
</feature>
<dbReference type="Gene3D" id="3.30.70.1320">
    <property type="entry name" value="Multidrug efflux transporter AcrB pore domain like"/>
    <property type="match status" value="1"/>
</dbReference>
<dbReference type="AlphaFoldDB" id="A0A4V2UK23"/>
<feature type="transmembrane region" description="Helical" evidence="1">
    <location>
        <begin position="383"/>
        <end position="407"/>
    </location>
</feature>
<gene>
    <name evidence="2" type="ORF">BCF53_103107</name>
</gene>
<dbReference type="SUPFAM" id="SSF82714">
    <property type="entry name" value="Multidrug efflux transporter AcrB TolC docking domain, DN and DC subdomains"/>
    <property type="match status" value="2"/>
</dbReference>
<keyword evidence="1" id="KW-0812">Transmembrane</keyword>
<feature type="transmembrane region" description="Helical" evidence="1">
    <location>
        <begin position="969"/>
        <end position="989"/>
    </location>
</feature>
<dbReference type="Gene3D" id="3.30.70.1440">
    <property type="entry name" value="Multidrug efflux transporter AcrB pore domain"/>
    <property type="match status" value="1"/>
</dbReference>
<feature type="transmembrane region" description="Helical" evidence="1">
    <location>
        <begin position="332"/>
        <end position="351"/>
    </location>
</feature>
<keyword evidence="1" id="KW-1133">Transmembrane helix</keyword>
<feature type="transmembrane region" description="Helical" evidence="1">
    <location>
        <begin position="893"/>
        <end position="913"/>
    </location>
</feature>
<dbReference type="SUPFAM" id="SSF82866">
    <property type="entry name" value="Multidrug efflux transporter AcrB transmembrane domain"/>
    <property type="match status" value="2"/>
</dbReference>
<comment type="caution">
    <text evidence="2">The sequence shown here is derived from an EMBL/GenBank/DDBJ whole genome shotgun (WGS) entry which is preliminary data.</text>
</comment>
<dbReference type="Gene3D" id="1.20.1640.10">
    <property type="entry name" value="Multidrug efflux transporter AcrB transmembrane domain"/>
    <property type="match status" value="2"/>
</dbReference>
<keyword evidence="1" id="KW-0472">Membrane</keyword>
<feature type="transmembrane region" description="Helical" evidence="1">
    <location>
        <begin position="530"/>
        <end position="549"/>
    </location>
</feature>
<reference evidence="2 3" key="1">
    <citation type="submission" date="2019-03" db="EMBL/GenBank/DDBJ databases">
        <title>Genomic Encyclopedia of Archaeal and Bacterial Type Strains, Phase II (KMG-II): from individual species to whole genera.</title>
        <authorList>
            <person name="Goeker M."/>
        </authorList>
    </citation>
    <scope>NUCLEOTIDE SEQUENCE [LARGE SCALE GENOMIC DNA]</scope>
    <source>
        <strain evidence="2 3">DSM 15388</strain>
    </source>
</reference>
<protein>
    <submittedName>
        <fullName evidence="2">Multidrug efflux pump</fullName>
    </submittedName>
</protein>
<evidence type="ECO:0000313" key="3">
    <source>
        <dbReference type="Proteomes" id="UP000295793"/>
    </source>
</evidence>
<evidence type="ECO:0000256" key="1">
    <source>
        <dbReference type="SAM" id="Phobius"/>
    </source>
</evidence>
<feature type="transmembrane region" description="Helical" evidence="1">
    <location>
        <begin position="919"/>
        <end position="940"/>
    </location>
</feature>
<proteinExistence type="predicted"/>
<organism evidence="2 3">
    <name type="scientific">Reinekea marinisedimentorum</name>
    <dbReference type="NCBI Taxonomy" id="230495"/>
    <lineage>
        <taxon>Bacteria</taxon>
        <taxon>Pseudomonadati</taxon>
        <taxon>Pseudomonadota</taxon>
        <taxon>Gammaproteobacteria</taxon>
        <taxon>Oceanospirillales</taxon>
        <taxon>Saccharospirillaceae</taxon>
        <taxon>Reinekea</taxon>
    </lineage>
</organism>
<dbReference type="EMBL" id="SLZR01000003">
    <property type="protein sequence ID" value="TCS42446.1"/>
    <property type="molecule type" value="Genomic_DNA"/>
</dbReference>
<feature type="transmembrane region" description="Helical" evidence="1">
    <location>
        <begin position="464"/>
        <end position="486"/>
    </location>
</feature>
<feature type="transmembrane region" description="Helical" evidence="1">
    <location>
        <begin position="866"/>
        <end position="886"/>
    </location>
</feature>
<feature type="transmembrane region" description="Helical" evidence="1">
    <location>
        <begin position="358"/>
        <end position="377"/>
    </location>
</feature>
<name>A0A4V2UK23_9GAMM</name>
<dbReference type="Proteomes" id="UP000295793">
    <property type="component" value="Unassembled WGS sequence"/>
</dbReference>
<dbReference type="PANTHER" id="PTHR32063">
    <property type="match status" value="1"/>
</dbReference>
<dbReference type="OrthoDB" id="5287122at2"/>
<dbReference type="InterPro" id="IPR027463">
    <property type="entry name" value="AcrB_DN_DC_subdom"/>
</dbReference>
<evidence type="ECO:0000313" key="2">
    <source>
        <dbReference type="EMBL" id="TCS42446.1"/>
    </source>
</evidence>
<dbReference type="Gene3D" id="3.30.2090.10">
    <property type="entry name" value="Multidrug efflux transporter AcrB TolC docking domain, DN and DC subdomains"/>
    <property type="match status" value="2"/>
</dbReference>
<sequence length="1053" mass="115104">MVSVIKGSLSRSRTVLLVFLLVLLSGISALISIPKEAQPDITVPYVYVGASLEGISPEDSDRLLVRPLEQELSSIDGVKEIVSTASEGHAAITLEFEVDIDIDDALVDVREAVDTAQGSLPTEADEPIVQEINLAEFPVINISLAGDVDERILFRVAEDLQERIEALPGVLEAPINGLRDEVAEIIIDPALMASYNISHAELYSLVASNNQLITAGNLDTGAGRFAFKVPGLIETEEDILSLPVKTDGDTIVHFRDIAVAQRTYKDAETFSRVNGQPAVTLEVSKRVGKNIIETIDAVKEVVEQASPGWPEGISIAYTQDNSVSIKQQLSDLFNSVMLATLLVFVVIVWALGFRSAVLVGIAIPSSFLATILTLSILGITLNIVVLFALILSVGMLVDGAIVVIEYADRRMSEGADRKTAYREAATRMAWPIISSTATTLAVFMPLLFWPGIAGEFMGYLPKTVLITLSASLIMALIAIPAFGFLFGKPLPVTQKQQISIDAIEHREFHKIPGLLGGYVAFIGWLLKRSWLSIVLVTVLIFIILVAFMARKPGVEFFPQVDADFGSIVVRARGNLSLAERDTLVKRVESRILDVDYIKTVTTTVTTAASSSGMMSYRADTIGILFIEFDDWTPQRPPTEVILNNAVDATTDLSGIVVETKQAQMGPTTGIDIQLQFISDSTEHLYDAVETVVSLLKKDERFKEVADNRPLDGLEWEIKVDREKATRFGTNISVVGSSIQMITNGLKIGSYRPDDADDEVDIRARYPFNGRDLDQIDRLTVTVQGQQVPISNFIERKAQNQQGDIFRTDGKLTLDVEANLLPGEQVGFVIADIQKQLMQMYENNELPADVSFRFVGDQEDQQETGLFLMQAFFVALFVMIIILVTQFNSLKQTALILSAVGLSTFGVLVGIVVTGHPFGIVMSGVGIIALAGIVVNNNIVLIDTYNVIRNQGIEPIEAALVTCAQRARPVLLTTITTILGLVPMVMQLTIDIPGREMSVGAPSAQWWTQLSTAIAGGLTFATVLTLVLTPCMLIFIDRDIGRFFNWLRRLFKRG</sequence>
<dbReference type="GO" id="GO:0005886">
    <property type="term" value="C:plasma membrane"/>
    <property type="evidence" value="ECO:0007669"/>
    <property type="project" value="TreeGrafter"/>
</dbReference>
<dbReference type="RefSeq" id="WP_132700366.1">
    <property type="nucleotide sequence ID" value="NZ_SLZR01000003.1"/>
</dbReference>
<dbReference type="GO" id="GO:0042910">
    <property type="term" value="F:xenobiotic transmembrane transporter activity"/>
    <property type="evidence" value="ECO:0007669"/>
    <property type="project" value="TreeGrafter"/>
</dbReference>
<dbReference type="InterPro" id="IPR001036">
    <property type="entry name" value="Acrflvin-R"/>
</dbReference>
<dbReference type="Pfam" id="PF00873">
    <property type="entry name" value="ACR_tran"/>
    <property type="match status" value="1"/>
</dbReference>
<accession>A0A4V2UK23</accession>
<feature type="transmembrane region" description="Helical" evidence="1">
    <location>
        <begin position="428"/>
        <end position="452"/>
    </location>
</feature>
<dbReference type="SUPFAM" id="SSF82693">
    <property type="entry name" value="Multidrug efflux transporter AcrB pore domain, PN1, PN2, PC1 and PC2 subdomains"/>
    <property type="match status" value="2"/>
</dbReference>
<dbReference type="PANTHER" id="PTHR32063:SF0">
    <property type="entry name" value="SWARMING MOTILITY PROTEIN SWRC"/>
    <property type="match status" value="1"/>
</dbReference>
<dbReference type="Gene3D" id="3.30.70.1430">
    <property type="entry name" value="Multidrug efflux transporter AcrB pore domain"/>
    <property type="match status" value="2"/>
</dbReference>
<keyword evidence="3" id="KW-1185">Reference proteome</keyword>